<evidence type="ECO:0000256" key="4">
    <source>
        <dbReference type="ARBA" id="ARBA00022676"/>
    </source>
</evidence>
<reference evidence="10 11" key="1">
    <citation type="journal article" date="2011" name="J. Bacteriol.">
        <title>Complete genome sequence of the industrial strain Ketogulonicigenium vulgare WSH-001.</title>
        <authorList>
            <person name="Liu L."/>
            <person name="Li Y."/>
            <person name="Zhang J."/>
            <person name="Zhou Z."/>
            <person name="Liu J."/>
            <person name="Li X."/>
            <person name="Zhou J."/>
            <person name="Du G."/>
            <person name="Wang L."/>
            <person name="Chen J."/>
        </authorList>
    </citation>
    <scope>NUCLEOTIDE SEQUENCE [LARGE SCALE GENOMIC DNA]</scope>
    <source>
        <strain evidence="10 11">WSH-001</strain>
    </source>
</reference>
<dbReference type="InterPro" id="IPR029044">
    <property type="entry name" value="Nucleotide-diphossugar_trans"/>
</dbReference>
<accession>F9Y6S4</accession>
<dbReference type="KEGG" id="kvl:KVU_1102"/>
<organism evidence="10 11">
    <name type="scientific">Ketogulonicigenium vulgare (strain WSH-001)</name>
    <dbReference type="NCBI Taxonomy" id="759362"/>
    <lineage>
        <taxon>Bacteria</taxon>
        <taxon>Pseudomonadati</taxon>
        <taxon>Pseudomonadota</taxon>
        <taxon>Alphaproteobacteria</taxon>
        <taxon>Rhodobacterales</taxon>
        <taxon>Roseobacteraceae</taxon>
        <taxon>Ketogulonicigenium</taxon>
    </lineage>
</organism>
<keyword evidence="7 9" id="KW-1133">Transmembrane helix</keyword>
<dbReference type="GO" id="GO:0006679">
    <property type="term" value="P:glucosylceramide biosynthetic process"/>
    <property type="evidence" value="ECO:0007669"/>
    <property type="project" value="TreeGrafter"/>
</dbReference>
<evidence type="ECO:0000313" key="11">
    <source>
        <dbReference type="Proteomes" id="UP000000692"/>
    </source>
</evidence>
<dbReference type="RefSeq" id="WP_013384405.1">
    <property type="nucleotide sequence ID" value="NC_017384.1"/>
</dbReference>
<dbReference type="Proteomes" id="UP000000692">
    <property type="component" value="Chromosome"/>
</dbReference>
<protein>
    <submittedName>
        <fullName evidence="10">Ceramide glucosyltransferase</fullName>
        <ecNumber evidence="10">2.4.1.80</ecNumber>
    </submittedName>
</protein>
<dbReference type="Pfam" id="PF13506">
    <property type="entry name" value="Glyco_transf_21"/>
    <property type="match status" value="1"/>
</dbReference>
<evidence type="ECO:0000256" key="9">
    <source>
        <dbReference type="SAM" id="Phobius"/>
    </source>
</evidence>
<dbReference type="GO" id="GO:0008120">
    <property type="term" value="F:ceramide glucosyltransferase activity"/>
    <property type="evidence" value="ECO:0007669"/>
    <property type="project" value="UniProtKB-EC"/>
</dbReference>
<gene>
    <name evidence="10" type="ordered locus">KVU_1102</name>
</gene>
<comment type="pathway">
    <text evidence="2">Lipid metabolism; sphingolipid metabolism.</text>
</comment>
<keyword evidence="5 10" id="KW-0808">Transferase</keyword>
<comment type="subcellular location">
    <subcellularLocation>
        <location evidence="1">Membrane</location>
        <topology evidence="1">Multi-pass membrane protein</topology>
    </subcellularLocation>
</comment>
<proteinExistence type="predicted"/>
<keyword evidence="11" id="KW-1185">Reference proteome</keyword>
<evidence type="ECO:0000256" key="8">
    <source>
        <dbReference type="ARBA" id="ARBA00023136"/>
    </source>
</evidence>
<keyword evidence="6 9" id="KW-0812">Transmembrane</keyword>
<evidence type="ECO:0000256" key="5">
    <source>
        <dbReference type="ARBA" id="ARBA00022679"/>
    </source>
</evidence>
<evidence type="ECO:0000256" key="2">
    <source>
        <dbReference type="ARBA" id="ARBA00004760"/>
    </source>
</evidence>
<keyword evidence="8 9" id="KW-0472">Membrane</keyword>
<dbReference type="EMBL" id="CP002018">
    <property type="protein sequence ID" value="AEM40941.1"/>
    <property type="molecule type" value="Genomic_DNA"/>
</dbReference>
<name>F9Y6S4_KETVW</name>
<dbReference type="OrthoDB" id="9814255at2"/>
<dbReference type="EC" id="2.4.1.80" evidence="10"/>
<keyword evidence="4 10" id="KW-0328">Glycosyltransferase</keyword>
<evidence type="ECO:0000256" key="1">
    <source>
        <dbReference type="ARBA" id="ARBA00004141"/>
    </source>
</evidence>
<dbReference type="eggNOG" id="COG1215">
    <property type="taxonomic scope" value="Bacteria"/>
</dbReference>
<feature type="transmembrane region" description="Helical" evidence="9">
    <location>
        <begin position="283"/>
        <end position="308"/>
    </location>
</feature>
<evidence type="ECO:0000313" key="10">
    <source>
        <dbReference type="EMBL" id="AEM40941.1"/>
    </source>
</evidence>
<evidence type="ECO:0000256" key="6">
    <source>
        <dbReference type="ARBA" id="ARBA00022692"/>
    </source>
</evidence>
<evidence type="ECO:0000256" key="7">
    <source>
        <dbReference type="ARBA" id="ARBA00022989"/>
    </source>
</evidence>
<dbReference type="InterPro" id="IPR025993">
    <property type="entry name" value="Ceramide_glucosylTrfase"/>
</dbReference>
<dbReference type="Gene3D" id="3.90.550.10">
    <property type="entry name" value="Spore Coat Polysaccharide Biosynthesis Protein SpsA, Chain A"/>
    <property type="match status" value="1"/>
</dbReference>
<dbReference type="SUPFAM" id="SSF53448">
    <property type="entry name" value="Nucleotide-diphospho-sugar transferases"/>
    <property type="match status" value="1"/>
</dbReference>
<dbReference type="GO" id="GO:0016020">
    <property type="term" value="C:membrane"/>
    <property type="evidence" value="ECO:0007669"/>
    <property type="project" value="UniProtKB-SubCell"/>
</dbReference>
<dbReference type="PANTHER" id="PTHR12726:SF0">
    <property type="entry name" value="CERAMIDE GLUCOSYLTRANSFERASE"/>
    <property type="match status" value="1"/>
</dbReference>
<comment type="pathway">
    <text evidence="3">Sphingolipid metabolism.</text>
</comment>
<dbReference type="HOGENOM" id="CLU_030898_2_1_5"/>
<dbReference type="AlphaFoldDB" id="F9Y6S4"/>
<sequence length="365" mass="40119">MYTILAAYAIGSLIAQGVTCAVTARHANKRVPAGIAPDGITVLRPVSGLHPGIEDTIASSFTLEGCPHEVIFCISDPHDPAIPLVQAALAAHPDQDAKLLVGLDEASFNPKIDNLQKGWAAAKYEKVLMVDSNVRLSPDTLMVAEGLRQQQDVGLVTSPPLAVAPEGLAAELETAFLNSHQLRWQLFADALGYGFAQGKLLYLRKEQLGNMGLNALTVEYAEDAASTKVIRRQGMRVVLMLPPVSQIVGKRKLRGIWGRQERWAQLRWNSFSTQYLAEIFSGAFLPFVAAAIAFGWWALAFAALWYLIEIVMIRRCGWHLNAVQVACLPVRDLLLPVIWVIGLLKRTYEWNGHIIRLSREGPNQG</sequence>
<dbReference type="PANTHER" id="PTHR12726">
    <property type="entry name" value="CERAMIDE GLUCOSYLTRANSFERASE"/>
    <property type="match status" value="1"/>
</dbReference>
<evidence type="ECO:0000256" key="3">
    <source>
        <dbReference type="ARBA" id="ARBA00004991"/>
    </source>
</evidence>